<evidence type="ECO:0000313" key="9">
    <source>
        <dbReference type="Proteomes" id="UP000824366"/>
    </source>
</evidence>
<evidence type="ECO:0000256" key="5">
    <source>
        <dbReference type="SAM" id="SignalP"/>
    </source>
</evidence>
<evidence type="ECO:0000256" key="3">
    <source>
        <dbReference type="ARBA" id="ARBA00022729"/>
    </source>
</evidence>
<dbReference type="PROSITE" id="PS01039">
    <property type="entry name" value="SBP_BACTERIAL_3"/>
    <property type="match status" value="1"/>
</dbReference>
<organism evidence="8 9">
    <name type="scientific">Rhodoferax lithotrophicus</name>
    <dbReference type="NCBI Taxonomy" id="2798804"/>
    <lineage>
        <taxon>Bacteria</taxon>
        <taxon>Pseudomonadati</taxon>
        <taxon>Pseudomonadota</taxon>
        <taxon>Betaproteobacteria</taxon>
        <taxon>Burkholderiales</taxon>
        <taxon>Comamonadaceae</taxon>
        <taxon>Rhodoferax</taxon>
    </lineage>
</organism>
<evidence type="ECO:0000256" key="1">
    <source>
        <dbReference type="ARBA" id="ARBA00004196"/>
    </source>
</evidence>
<keyword evidence="3 5" id="KW-0732">Signal</keyword>
<feature type="domain" description="Ionotropic glutamate receptor C-terminal" evidence="7">
    <location>
        <begin position="40"/>
        <end position="260"/>
    </location>
</feature>
<evidence type="ECO:0000256" key="2">
    <source>
        <dbReference type="ARBA" id="ARBA00010333"/>
    </source>
</evidence>
<evidence type="ECO:0000259" key="6">
    <source>
        <dbReference type="SMART" id="SM00062"/>
    </source>
</evidence>
<gene>
    <name evidence="8" type="ORF">MIZ03_3311</name>
</gene>
<dbReference type="SMART" id="SM00062">
    <property type="entry name" value="PBPb"/>
    <property type="match status" value="1"/>
</dbReference>
<proteinExistence type="inferred from homology"/>
<comment type="similarity">
    <text evidence="2 4">Belongs to the bacterial solute-binding protein 3 family.</text>
</comment>
<dbReference type="Proteomes" id="UP000824366">
    <property type="component" value="Chromosome"/>
</dbReference>
<dbReference type="Gene3D" id="3.40.190.10">
    <property type="entry name" value="Periplasmic binding protein-like II"/>
    <property type="match status" value="2"/>
</dbReference>
<name>A0ABN6DC78_9BURK</name>
<evidence type="ECO:0000313" key="8">
    <source>
        <dbReference type="EMBL" id="BCO28411.1"/>
    </source>
</evidence>
<accession>A0ABN6DC78</accession>
<feature type="signal peptide" evidence="5">
    <location>
        <begin position="1"/>
        <end position="26"/>
    </location>
</feature>
<dbReference type="SUPFAM" id="SSF53850">
    <property type="entry name" value="Periplasmic binding protein-like II"/>
    <property type="match status" value="1"/>
</dbReference>
<dbReference type="InterPro" id="IPR001320">
    <property type="entry name" value="Iontro_rcpt_C"/>
</dbReference>
<dbReference type="InterPro" id="IPR018313">
    <property type="entry name" value="SBP_3_CS"/>
</dbReference>
<sequence>MKRFKNLLLCLPLVLGALLCAPQASAQQDNQIDTIKKRGKLQVGFGSFVPWAMRDKQGQWVGFEIDVATKVAKDLGVSVELIPTAWDAIIPSLIAGKYDVIIGGLSITPVRQEQIDFTAPYSTSGQGIAASKQLAAKLKWPEDYNSTSVTFACRRGVAGCKTIEEKFPKASLRQFDDDAIAFQEVINGNAHAVISSEPKPAYTILKNPDKLFNPIGDYITTSSEGFGLKKGSSAAVSYFNNWISQNKTWLAQRHSYWFKTQDWATLVP</sequence>
<dbReference type="Pfam" id="PF00497">
    <property type="entry name" value="SBP_bac_3"/>
    <property type="match status" value="1"/>
</dbReference>
<comment type="subcellular location">
    <subcellularLocation>
        <location evidence="1">Cell envelope</location>
    </subcellularLocation>
</comment>
<dbReference type="RefSeq" id="WP_223904369.1">
    <property type="nucleotide sequence ID" value="NZ_AP024238.1"/>
</dbReference>
<evidence type="ECO:0000259" key="7">
    <source>
        <dbReference type="SMART" id="SM00079"/>
    </source>
</evidence>
<dbReference type="EMBL" id="AP024238">
    <property type="protein sequence ID" value="BCO28411.1"/>
    <property type="molecule type" value="Genomic_DNA"/>
</dbReference>
<reference evidence="8 9" key="1">
    <citation type="journal article" date="2021" name="Microbiol. Spectr.">
        <title>A Single Bacterium Capable of Oxidation and Reduction of Iron at Circumneutral pH.</title>
        <authorList>
            <person name="Kato S."/>
            <person name="Ohkuma M."/>
        </authorList>
    </citation>
    <scope>NUCLEOTIDE SEQUENCE [LARGE SCALE GENOMIC DNA]</scope>
    <source>
        <strain evidence="8 9">MIZ03</strain>
    </source>
</reference>
<feature type="domain" description="Solute-binding protein family 3/N-terminal" evidence="6">
    <location>
        <begin position="40"/>
        <end position="253"/>
    </location>
</feature>
<dbReference type="SMART" id="SM00079">
    <property type="entry name" value="PBPe"/>
    <property type="match status" value="1"/>
</dbReference>
<keyword evidence="9" id="KW-1185">Reference proteome</keyword>
<feature type="chain" id="PRO_5046927878" evidence="5">
    <location>
        <begin position="27"/>
        <end position="268"/>
    </location>
</feature>
<dbReference type="InterPro" id="IPR001638">
    <property type="entry name" value="Solute-binding_3/MltF_N"/>
</dbReference>
<protein>
    <submittedName>
        <fullName evidence="8">L-cystine-binding protein FliY</fullName>
    </submittedName>
</protein>
<evidence type="ECO:0000256" key="4">
    <source>
        <dbReference type="RuleBase" id="RU003744"/>
    </source>
</evidence>
<dbReference type="PANTHER" id="PTHR35936:SF38">
    <property type="entry name" value="GLUTAMINE-BINDING PERIPLASMIC PROTEIN"/>
    <property type="match status" value="1"/>
</dbReference>
<dbReference type="PANTHER" id="PTHR35936">
    <property type="entry name" value="MEMBRANE-BOUND LYTIC MUREIN TRANSGLYCOSYLASE F"/>
    <property type="match status" value="1"/>
</dbReference>
<dbReference type="CDD" id="cd13629">
    <property type="entry name" value="PBP2_Dsm1740"/>
    <property type="match status" value="1"/>
</dbReference>